<proteinExistence type="predicted"/>
<evidence type="ECO:0000313" key="1">
    <source>
        <dbReference type="EMBL" id="WKN39761.1"/>
    </source>
</evidence>
<accession>A0AA49JJF8</accession>
<gene>
    <name evidence="1" type="ORF">K4G66_13780</name>
</gene>
<reference evidence="1" key="1">
    <citation type="journal article" date="2023" name="Comput. Struct. Biotechnol. J.">
        <title>Discovery of a novel marine Bacteroidetes with a rich repertoire of carbohydrate-active enzymes.</title>
        <authorList>
            <person name="Chen B."/>
            <person name="Liu G."/>
            <person name="Chen Q."/>
            <person name="Wang H."/>
            <person name="Liu L."/>
            <person name="Tang K."/>
        </authorList>
    </citation>
    <scope>NUCLEOTIDE SEQUENCE</scope>
    <source>
        <strain evidence="1">TK19036</strain>
    </source>
</reference>
<dbReference type="AlphaFoldDB" id="A0AA49JJF8"/>
<organism evidence="1">
    <name type="scientific">Roseihalotalea indica</name>
    <dbReference type="NCBI Taxonomy" id="2867963"/>
    <lineage>
        <taxon>Bacteria</taxon>
        <taxon>Pseudomonadati</taxon>
        <taxon>Bacteroidota</taxon>
        <taxon>Cytophagia</taxon>
        <taxon>Cytophagales</taxon>
        <taxon>Catalimonadaceae</taxon>
        <taxon>Roseihalotalea</taxon>
    </lineage>
</organism>
<protein>
    <submittedName>
        <fullName evidence="1">Uncharacterized protein</fullName>
    </submittedName>
</protein>
<name>A0AA49JJF8_9BACT</name>
<dbReference type="EMBL" id="CP120682">
    <property type="protein sequence ID" value="WKN39761.1"/>
    <property type="molecule type" value="Genomic_DNA"/>
</dbReference>
<reference evidence="1" key="2">
    <citation type="journal article" date="2024" name="Antonie Van Leeuwenhoek">
        <title>Roseihalotalea indica gen. nov., sp. nov., a halophilic Bacteroidetes from mesopelagic Southwest Indian Ocean with higher carbohydrate metabolic potential.</title>
        <authorList>
            <person name="Chen B."/>
            <person name="Zhang M."/>
            <person name="Lin D."/>
            <person name="Ye J."/>
            <person name="Tang K."/>
        </authorList>
    </citation>
    <scope>NUCLEOTIDE SEQUENCE</scope>
    <source>
        <strain evidence="1">TK19036</strain>
    </source>
</reference>
<sequence length="116" mass="13213">MELFTSTQIFDVKTLLLLRLEVKKLLSAQEGYPIKKLDSVYLKALSERIVKVARSVGINSVSERALRLYLVDKVTDEVVLPRIKSSKSVVDLICMYLGHHGLAEYQRAKFSEIEQT</sequence>